<comment type="similarity">
    <text evidence="1">Belongs to the TPP enzyme family.</text>
</comment>
<dbReference type="InterPro" id="IPR045229">
    <property type="entry name" value="TPP_enz"/>
</dbReference>
<dbReference type="SUPFAM" id="SSF52467">
    <property type="entry name" value="DHS-like NAD/FAD-binding domain"/>
    <property type="match status" value="1"/>
</dbReference>
<evidence type="ECO:0000259" key="2">
    <source>
        <dbReference type="Pfam" id="PF02775"/>
    </source>
</evidence>
<dbReference type="AlphaFoldDB" id="A0A559KRT2"/>
<accession>A0A559KRT2</accession>
<dbReference type="GO" id="GO:0009097">
    <property type="term" value="P:isoleucine biosynthetic process"/>
    <property type="evidence" value="ECO:0007669"/>
    <property type="project" value="TreeGrafter"/>
</dbReference>
<dbReference type="PANTHER" id="PTHR18968">
    <property type="entry name" value="THIAMINE PYROPHOSPHATE ENZYMES"/>
    <property type="match status" value="1"/>
</dbReference>
<reference evidence="3 4" key="1">
    <citation type="journal article" date="2019" name="Microbiol. Resour. Announc.">
        <title>High-quality draft genome sequence of Fusarium oxysporum f. sp. cubense strain 160527, a causal agent of Panama disease.</title>
        <authorList>
            <person name="Asai S."/>
            <person name="Ayukawa Y."/>
            <person name="Gan P."/>
            <person name="Masuda S."/>
            <person name="Komatsu K."/>
            <person name="Shirasu K."/>
            <person name="Arie T."/>
        </authorList>
    </citation>
    <scope>NUCLEOTIDE SEQUENCE [LARGE SCALE GENOMIC DNA]</scope>
    <source>
        <strain evidence="3 4">160527</strain>
    </source>
</reference>
<evidence type="ECO:0000256" key="1">
    <source>
        <dbReference type="ARBA" id="ARBA00007812"/>
    </source>
</evidence>
<proteinExistence type="inferred from homology"/>
<organism evidence="3 4">
    <name type="scientific">Fusarium oxysporum f. sp. cubense</name>
    <dbReference type="NCBI Taxonomy" id="61366"/>
    <lineage>
        <taxon>Eukaryota</taxon>
        <taxon>Fungi</taxon>
        <taxon>Dikarya</taxon>
        <taxon>Ascomycota</taxon>
        <taxon>Pezizomycotina</taxon>
        <taxon>Sordariomycetes</taxon>
        <taxon>Hypocreomycetidae</taxon>
        <taxon>Hypocreales</taxon>
        <taxon>Nectriaceae</taxon>
        <taxon>Fusarium</taxon>
        <taxon>Fusarium oxysporum species complex</taxon>
    </lineage>
</organism>
<dbReference type="GO" id="GO:0050660">
    <property type="term" value="F:flavin adenine dinucleotide binding"/>
    <property type="evidence" value="ECO:0007669"/>
    <property type="project" value="TreeGrafter"/>
</dbReference>
<evidence type="ECO:0000313" key="3">
    <source>
        <dbReference type="EMBL" id="TVY62457.1"/>
    </source>
</evidence>
<dbReference type="Pfam" id="PF02775">
    <property type="entry name" value="TPP_enzyme_C"/>
    <property type="match status" value="1"/>
</dbReference>
<dbReference type="PANTHER" id="PTHR18968:SF164">
    <property type="entry name" value="PYRUVATE DECARBOXYLASE"/>
    <property type="match status" value="1"/>
</dbReference>
<dbReference type="GO" id="GO:0009099">
    <property type="term" value="P:L-valine biosynthetic process"/>
    <property type="evidence" value="ECO:0007669"/>
    <property type="project" value="TreeGrafter"/>
</dbReference>
<dbReference type="InterPro" id="IPR011766">
    <property type="entry name" value="TPP_enzyme_TPP-bd"/>
</dbReference>
<dbReference type="CDD" id="cd02002">
    <property type="entry name" value="TPP_BFDC"/>
    <property type="match status" value="1"/>
</dbReference>
<dbReference type="GO" id="GO:0005739">
    <property type="term" value="C:mitochondrion"/>
    <property type="evidence" value="ECO:0007669"/>
    <property type="project" value="TreeGrafter"/>
</dbReference>
<dbReference type="InterPro" id="IPR029061">
    <property type="entry name" value="THDP-binding"/>
</dbReference>
<dbReference type="GO" id="GO:0005948">
    <property type="term" value="C:acetolactate synthase complex"/>
    <property type="evidence" value="ECO:0007669"/>
    <property type="project" value="TreeGrafter"/>
</dbReference>
<name>A0A559KRT2_FUSOC</name>
<dbReference type="Gene3D" id="3.40.50.970">
    <property type="match status" value="1"/>
</dbReference>
<gene>
    <name evidence="3" type="primary">mdlC-0</name>
    <name evidence="3" type="ORF">Focb16_v004344</name>
</gene>
<evidence type="ECO:0000313" key="4">
    <source>
        <dbReference type="Proteomes" id="UP000320707"/>
    </source>
</evidence>
<dbReference type="GO" id="GO:0003984">
    <property type="term" value="F:acetolactate synthase activity"/>
    <property type="evidence" value="ECO:0007669"/>
    <property type="project" value="TreeGrafter"/>
</dbReference>
<dbReference type="SUPFAM" id="SSF52518">
    <property type="entry name" value="Thiamin diphosphate-binding fold (THDP-binding)"/>
    <property type="match status" value="1"/>
</dbReference>
<protein>
    <submittedName>
        <fullName evidence="3">Benzoylformate decarboxylase</fullName>
    </submittedName>
</protein>
<feature type="domain" description="Thiamine pyrophosphate enzyme TPP-binding" evidence="2">
    <location>
        <begin position="220"/>
        <end position="373"/>
    </location>
</feature>
<dbReference type="InterPro" id="IPR029035">
    <property type="entry name" value="DHS-like_NAD/FAD-binding_dom"/>
</dbReference>
<dbReference type="GO" id="GO:0030976">
    <property type="term" value="F:thiamine pyrophosphate binding"/>
    <property type="evidence" value="ECO:0007669"/>
    <property type="project" value="InterPro"/>
</dbReference>
<dbReference type="Proteomes" id="UP000320707">
    <property type="component" value="Unassembled WGS sequence"/>
</dbReference>
<comment type="caution">
    <text evidence="3">The sequence shown here is derived from an EMBL/GenBank/DDBJ whole genome shotgun (WGS) entry which is preliminary data.</text>
</comment>
<dbReference type="Gene3D" id="3.40.50.1220">
    <property type="entry name" value="TPP-binding domain"/>
    <property type="match status" value="1"/>
</dbReference>
<sequence>MGCHRALSAPRIWQVAQDTQLSVRTPIDRVRNRINRQLFNKSSASSGHYRLPRSERSSPPLLEALCDKLPIEVIETIGSDVCISSIHEAYRGVTVSTHPLVLEADVILVLDCDVPWVPTQGTPSKVFYINAHRTYKVSCELALEQLNAFLNRQNIDRSSLAGLFEARREGYQTWRASLLLLETPAEDGIVRVPYFISRLRQPLPENTTVVIEAVTNAISVIHHLNLTKPGGLLGTGAGGLGWLGGAAMGVKLAKPRDFVCAIVGDGTFLFSQMESAFWISKRYDIPFLLIVLNDGGWNAPKVSALLVHKEGYASRHNRKDLNLSFEPSPDYSGIAVAAGNAYGAVIETPDQVDPVLKEAVKTVQGGKSAVVEVRVPSIWPETT</sequence>
<dbReference type="EMBL" id="SRMI01000010">
    <property type="protein sequence ID" value="TVY62457.1"/>
    <property type="molecule type" value="Genomic_DNA"/>
</dbReference>